<dbReference type="InterPro" id="IPR011006">
    <property type="entry name" value="CheY-like_superfamily"/>
</dbReference>
<organism evidence="10 11">
    <name type="scientific">Oceanococcus atlanticus</name>
    <dbReference type="NCBI Taxonomy" id="1317117"/>
    <lineage>
        <taxon>Bacteria</taxon>
        <taxon>Pseudomonadati</taxon>
        <taxon>Pseudomonadota</taxon>
        <taxon>Gammaproteobacteria</taxon>
        <taxon>Chromatiales</taxon>
        <taxon>Oceanococcaceae</taxon>
        <taxon>Oceanococcus</taxon>
    </lineage>
</organism>
<keyword evidence="4 7" id="KW-0238">DNA-binding</keyword>
<dbReference type="PROSITE" id="PS50110">
    <property type="entry name" value="RESPONSE_REGULATORY"/>
    <property type="match status" value="1"/>
</dbReference>
<dbReference type="Gene3D" id="6.10.250.690">
    <property type="match status" value="1"/>
</dbReference>
<keyword evidence="1 6" id="KW-0597">Phosphoprotein</keyword>
<evidence type="ECO:0000256" key="2">
    <source>
        <dbReference type="ARBA" id="ARBA00023012"/>
    </source>
</evidence>
<accession>A0A1Y1SEQ1</accession>
<evidence type="ECO:0000313" key="11">
    <source>
        <dbReference type="Proteomes" id="UP000192342"/>
    </source>
</evidence>
<keyword evidence="5" id="KW-0804">Transcription</keyword>
<dbReference type="GO" id="GO:0032993">
    <property type="term" value="C:protein-DNA complex"/>
    <property type="evidence" value="ECO:0007669"/>
    <property type="project" value="TreeGrafter"/>
</dbReference>
<comment type="caution">
    <text evidence="10">The sequence shown here is derived from an EMBL/GenBank/DDBJ whole genome shotgun (WGS) entry which is preliminary data.</text>
</comment>
<dbReference type="PANTHER" id="PTHR48111">
    <property type="entry name" value="REGULATOR OF RPOS"/>
    <property type="match status" value="1"/>
</dbReference>
<dbReference type="GO" id="GO:0000156">
    <property type="term" value="F:phosphorelay response regulator activity"/>
    <property type="evidence" value="ECO:0007669"/>
    <property type="project" value="TreeGrafter"/>
</dbReference>
<dbReference type="STRING" id="1317117.ATO7_10227"/>
<evidence type="ECO:0000256" key="6">
    <source>
        <dbReference type="PROSITE-ProRule" id="PRU00169"/>
    </source>
</evidence>
<evidence type="ECO:0000313" key="10">
    <source>
        <dbReference type="EMBL" id="ORE87411.1"/>
    </source>
</evidence>
<feature type="modified residue" description="4-aspartylphosphate" evidence="6">
    <location>
        <position position="51"/>
    </location>
</feature>
<dbReference type="PROSITE" id="PS51755">
    <property type="entry name" value="OMPR_PHOB"/>
    <property type="match status" value="1"/>
</dbReference>
<evidence type="ECO:0000259" key="9">
    <source>
        <dbReference type="PROSITE" id="PS51755"/>
    </source>
</evidence>
<dbReference type="SUPFAM" id="SSF52172">
    <property type="entry name" value="CheY-like"/>
    <property type="match status" value="1"/>
</dbReference>
<keyword evidence="11" id="KW-1185">Reference proteome</keyword>
<evidence type="ECO:0000256" key="1">
    <source>
        <dbReference type="ARBA" id="ARBA00022553"/>
    </source>
</evidence>
<dbReference type="Gene3D" id="3.40.50.2300">
    <property type="match status" value="1"/>
</dbReference>
<dbReference type="Gene3D" id="1.10.10.10">
    <property type="entry name" value="Winged helix-like DNA-binding domain superfamily/Winged helix DNA-binding domain"/>
    <property type="match status" value="1"/>
</dbReference>
<dbReference type="InterPro" id="IPR001867">
    <property type="entry name" value="OmpR/PhoB-type_DNA-bd"/>
</dbReference>
<dbReference type="RefSeq" id="WP_083561646.1">
    <property type="nucleotide sequence ID" value="NZ_AQQV01000002.1"/>
</dbReference>
<dbReference type="Pfam" id="PF00486">
    <property type="entry name" value="Trans_reg_C"/>
    <property type="match status" value="1"/>
</dbReference>
<dbReference type="InterPro" id="IPR039420">
    <property type="entry name" value="WalR-like"/>
</dbReference>
<dbReference type="Pfam" id="PF00072">
    <property type="entry name" value="Response_reg"/>
    <property type="match status" value="1"/>
</dbReference>
<evidence type="ECO:0000256" key="5">
    <source>
        <dbReference type="ARBA" id="ARBA00023163"/>
    </source>
</evidence>
<sequence length="223" mass="24595">MKVLVVEDDVALAERLAALLRDATLGVDLAHDGEQADFLARTERYDAIVLDLGLPVRDGLSVLRDWRDVGLDTPVLILTARSRWPDKAAAFSAGADDYVTKPFEPMEVVVRIQALIRRSQGQSSPVIEVGAASLDTHSGQLLMHGVPVSLTAQEYKLIAYLFLARGRVVSRSELVEHVYERDRDPDSNVIDVLLSRVRKRLGSELIETVRGRGFRVQSGDAVP</sequence>
<dbReference type="CDD" id="cd00383">
    <property type="entry name" value="trans_reg_C"/>
    <property type="match status" value="1"/>
</dbReference>
<proteinExistence type="predicted"/>
<dbReference type="FunFam" id="3.40.50.2300:FF:000002">
    <property type="entry name" value="DNA-binding response regulator PhoP"/>
    <property type="match status" value="1"/>
</dbReference>
<dbReference type="OrthoDB" id="9802426at2"/>
<keyword evidence="2" id="KW-0902">Two-component regulatory system</keyword>
<gene>
    <name evidence="10" type="ORF">ATO7_10227</name>
</gene>
<dbReference type="GO" id="GO:0005829">
    <property type="term" value="C:cytosol"/>
    <property type="evidence" value="ECO:0007669"/>
    <property type="project" value="TreeGrafter"/>
</dbReference>
<protein>
    <submittedName>
        <fullName evidence="10">Response regulator in two-component regulatory system</fullName>
    </submittedName>
</protein>
<feature type="domain" description="Response regulatory" evidence="8">
    <location>
        <begin position="2"/>
        <end position="116"/>
    </location>
</feature>
<dbReference type="PANTHER" id="PTHR48111:SF37">
    <property type="entry name" value="RESPONSE REGULATOR PROTEIN CARR"/>
    <property type="match status" value="1"/>
</dbReference>
<name>A0A1Y1SEQ1_9GAMM</name>
<dbReference type="Proteomes" id="UP000192342">
    <property type="component" value="Unassembled WGS sequence"/>
</dbReference>
<dbReference type="GO" id="GO:0006355">
    <property type="term" value="P:regulation of DNA-templated transcription"/>
    <property type="evidence" value="ECO:0007669"/>
    <property type="project" value="InterPro"/>
</dbReference>
<keyword evidence="3" id="KW-0805">Transcription regulation</keyword>
<feature type="domain" description="OmpR/PhoB-type" evidence="9">
    <location>
        <begin position="124"/>
        <end position="218"/>
    </location>
</feature>
<dbReference type="SMART" id="SM00448">
    <property type="entry name" value="REC"/>
    <property type="match status" value="1"/>
</dbReference>
<evidence type="ECO:0000256" key="3">
    <source>
        <dbReference type="ARBA" id="ARBA00023015"/>
    </source>
</evidence>
<dbReference type="AlphaFoldDB" id="A0A1Y1SEQ1"/>
<dbReference type="InterPro" id="IPR001789">
    <property type="entry name" value="Sig_transdc_resp-reg_receiver"/>
</dbReference>
<evidence type="ECO:0000256" key="7">
    <source>
        <dbReference type="PROSITE-ProRule" id="PRU01091"/>
    </source>
</evidence>
<dbReference type="SMART" id="SM00862">
    <property type="entry name" value="Trans_reg_C"/>
    <property type="match status" value="1"/>
</dbReference>
<evidence type="ECO:0000259" key="8">
    <source>
        <dbReference type="PROSITE" id="PS50110"/>
    </source>
</evidence>
<dbReference type="EMBL" id="AQQV01000002">
    <property type="protein sequence ID" value="ORE87411.1"/>
    <property type="molecule type" value="Genomic_DNA"/>
</dbReference>
<evidence type="ECO:0000256" key="4">
    <source>
        <dbReference type="ARBA" id="ARBA00023125"/>
    </source>
</evidence>
<dbReference type="InterPro" id="IPR036388">
    <property type="entry name" value="WH-like_DNA-bd_sf"/>
</dbReference>
<dbReference type="GO" id="GO:0000976">
    <property type="term" value="F:transcription cis-regulatory region binding"/>
    <property type="evidence" value="ECO:0007669"/>
    <property type="project" value="TreeGrafter"/>
</dbReference>
<reference evidence="10 11" key="1">
    <citation type="submission" date="2013-04" db="EMBL/GenBank/DDBJ databases">
        <title>Oceanococcus atlanticus 22II-S10r2 Genome Sequencing.</title>
        <authorList>
            <person name="Lai Q."/>
            <person name="Li G."/>
            <person name="Shao Z."/>
        </authorList>
    </citation>
    <scope>NUCLEOTIDE SEQUENCE [LARGE SCALE GENOMIC DNA]</scope>
    <source>
        <strain evidence="10 11">22II-S10r2</strain>
    </source>
</reference>
<feature type="DNA-binding region" description="OmpR/PhoB-type" evidence="7">
    <location>
        <begin position="124"/>
        <end position="218"/>
    </location>
</feature>